<reference evidence="10" key="2">
    <citation type="journal article" date="2023" name="Commun. Biol.">
        <title>Intrasexual cuticular hydrocarbon dimorphism in a wasp sheds light on hydrocarbon biosynthesis genes in Hymenoptera.</title>
        <authorList>
            <person name="Moris V.C."/>
            <person name="Podsiadlowski L."/>
            <person name="Martin S."/>
            <person name="Oeyen J.P."/>
            <person name="Donath A."/>
            <person name="Petersen M."/>
            <person name="Wilbrandt J."/>
            <person name="Misof B."/>
            <person name="Liedtke D."/>
            <person name="Thamm M."/>
            <person name="Scheiner R."/>
            <person name="Schmitt T."/>
            <person name="Niehuis O."/>
        </authorList>
    </citation>
    <scope>NUCLEOTIDE SEQUENCE</scope>
    <source>
        <strain evidence="10">GBR_01_08_01A</strain>
    </source>
</reference>
<accession>A0AAD9RT74</accession>
<dbReference type="AlphaFoldDB" id="A0AAD9RT74"/>
<dbReference type="GO" id="GO:0003735">
    <property type="term" value="F:structural constituent of ribosome"/>
    <property type="evidence" value="ECO:0007669"/>
    <property type="project" value="InterPro"/>
</dbReference>
<protein>
    <recommendedName>
        <fullName evidence="7">Small ribosomal subunit protein mS31</fullName>
    </recommendedName>
    <alternativeName>
        <fullName evidence="8">28S ribosomal protein S31, mitochondrial</fullName>
    </alternativeName>
</protein>
<comment type="caution">
    <text evidence="10">The sequence shown here is derived from an EMBL/GenBank/DDBJ whole genome shotgun (WGS) entry which is preliminary data.</text>
</comment>
<dbReference type="PANTHER" id="PTHR13231:SF3">
    <property type="entry name" value="SMALL RIBOSOMAL SUBUNIT PROTEIN MS31"/>
    <property type="match status" value="1"/>
</dbReference>
<evidence type="ECO:0000256" key="1">
    <source>
        <dbReference type="ARBA" id="ARBA00004173"/>
    </source>
</evidence>
<organism evidence="10 11">
    <name type="scientific">Odynerus spinipes</name>
    <dbReference type="NCBI Taxonomy" id="1348599"/>
    <lineage>
        <taxon>Eukaryota</taxon>
        <taxon>Metazoa</taxon>
        <taxon>Ecdysozoa</taxon>
        <taxon>Arthropoda</taxon>
        <taxon>Hexapoda</taxon>
        <taxon>Insecta</taxon>
        <taxon>Pterygota</taxon>
        <taxon>Neoptera</taxon>
        <taxon>Endopterygota</taxon>
        <taxon>Hymenoptera</taxon>
        <taxon>Apocrita</taxon>
        <taxon>Aculeata</taxon>
        <taxon>Vespoidea</taxon>
        <taxon>Vespidae</taxon>
        <taxon>Eumeninae</taxon>
        <taxon>Odynerus</taxon>
    </lineage>
</organism>
<keyword evidence="6" id="KW-0687">Ribonucleoprotein</keyword>
<proteinExistence type="inferred from homology"/>
<feature type="region of interest" description="Disordered" evidence="9">
    <location>
        <begin position="257"/>
        <end position="277"/>
    </location>
</feature>
<dbReference type="GO" id="GO:0005763">
    <property type="term" value="C:mitochondrial small ribosomal subunit"/>
    <property type="evidence" value="ECO:0007669"/>
    <property type="project" value="InterPro"/>
</dbReference>
<evidence type="ECO:0000256" key="5">
    <source>
        <dbReference type="ARBA" id="ARBA00023128"/>
    </source>
</evidence>
<evidence type="ECO:0000256" key="8">
    <source>
        <dbReference type="ARBA" id="ARBA00035363"/>
    </source>
</evidence>
<name>A0AAD9RT74_9HYME</name>
<comment type="similarity">
    <text evidence="2">Belongs to the mitochondrion-specific ribosomal protein mS31 family.</text>
</comment>
<evidence type="ECO:0000256" key="4">
    <source>
        <dbReference type="ARBA" id="ARBA00022980"/>
    </source>
</evidence>
<feature type="compositionally biased region" description="Polar residues" evidence="9">
    <location>
        <begin position="257"/>
        <end position="268"/>
    </location>
</feature>
<reference evidence="10" key="1">
    <citation type="submission" date="2021-08" db="EMBL/GenBank/DDBJ databases">
        <authorList>
            <person name="Misof B."/>
            <person name="Oliver O."/>
            <person name="Podsiadlowski L."/>
            <person name="Donath A."/>
            <person name="Peters R."/>
            <person name="Mayer C."/>
            <person name="Rust J."/>
            <person name="Gunkel S."/>
            <person name="Lesny P."/>
            <person name="Martin S."/>
            <person name="Oeyen J.P."/>
            <person name="Petersen M."/>
            <person name="Panagiotis P."/>
            <person name="Wilbrandt J."/>
            <person name="Tanja T."/>
        </authorList>
    </citation>
    <scope>NUCLEOTIDE SEQUENCE</scope>
    <source>
        <strain evidence="10">GBR_01_08_01A</strain>
        <tissue evidence="10">Thorax + abdomen</tissue>
    </source>
</reference>
<dbReference type="Pfam" id="PF15433">
    <property type="entry name" value="MRP-S31"/>
    <property type="match status" value="1"/>
</dbReference>
<evidence type="ECO:0000256" key="2">
    <source>
        <dbReference type="ARBA" id="ARBA00011057"/>
    </source>
</evidence>
<dbReference type="EMBL" id="JAIFRP010000021">
    <property type="protein sequence ID" value="KAK2585268.1"/>
    <property type="molecule type" value="Genomic_DNA"/>
</dbReference>
<evidence type="ECO:0000313" key="11">
    <source>
        <dbReference type="Proteomes" id="UP001258017"/>
    </source>
</evidence>
<evidence type="ECO:0000313" key="10">
    <source>
        <dbReference type="EMBL" id="KAK2585268.1"/>
    </source>
</evidence>
<gene>
    <name evidence="10" type="ORF">KPH14_009964</name>
</gene>
<sequence>MLATSKISIGITLRVAIPVQRLCTSIKMYSTSSGSSSDSSDSDSDAECLQKVKEHKVYKKIANYNKEKSRSLNVLIDRILENSNTNIMDVALPLRETTKKQKVQTEKNLSYEAQLTKAAENVTNVLSGDKEKIKSELLDRLSHGQRERLRMQKEYNLKQYNKLVTNTAAERTSAFIRKERSRHDTESWTSRKSVIHELSAQQQKENQKHTMGNQVEQPSIIQELLAQKGKENQKYTMRNQHQHQVEQPSIIHQLSAQKGNENQKSTMRNQHEHQVEQPSIIRQLSAQKGNENQKSTMRNQHEHQVEQPSIIHQLSAQKENENQKYTMRNQHEHQVEQPSIIHQLSAQKGNENNYIIFSDIKEPTTDIPELSTWKLLEQRQLALLSNHAPENIFQEMIQWTESGKLWTFPIDNEYGMEEEHNIHFSEHVFLERHLKDWCPKRGPVRHFMELVCIGLSKNPYMTVDEKIGHITWYKEYFKGKEELLKELGAIDAPSNVKEQIQT</sequence>
<keyword evidence="3" id="KW-0809">Transit peptide</keyword>
<dbReference type="Proteomes" id="UP001258017">
    <property type="component" value="Unassembled WGS sequence"/>
</dbReference>
<evidence type="ECO:0000256" key="3">
    <source>
        <dbReference type="ARBA" id="ARBA00022946"/>
    </source>
</evidence>
<keyword evidence="5" id="KW-0496">Mitochondrion</keyword>
<comment type="subcellular location">
    <subcellularLocation>
        <location evidence="1">Mitochondrion</location>
    </subcellularLocation>
</comment>
<evidence type="ECO:0000256" key="6">
    <source>
        <dbReference type="ARBA" id="ARBA00023274"/>
    </source>
</evidence>
<keyword evidence="4" id="KW-0689">Ribosomal protein</keyword>
<dbReference type="InterPro" id="IPR026299">
    <property type="entry name" value="MRP-S31"/>
</dbReference>
<dbReference type="PANTHER" id="PTHR13231">
    <property type="entry name" value="MITOCHONDRIAL RIBOSOMAL PROTEIN S31"/>
    <property type="match status" value="1"/>
</dbReference>
<evidence type="ECO:0000256" key="9">
    <source>
        <dbReference type="SAM" id="MobiDB-lite"/>
    </source>
</evidence>
<evidence type="ECO:0000256" key="7">
    <source>
        <dbReference type="ARBA" id="ARBA00035133"/>
    </source>
</evidence>
<keyword evidence="11" id="KW-1185">Reference proteome</keyword>